<gene>
    <name evidence="1" type="ORF">G4V39_00725</name>
</gene>
<dbReference type="Gene3D" id="3.40.50.10880">
    <property type="entry name" value="Uncharacterised protein PF01937, DUF89, domain 3"/>
    <property type="match status" value="1"/>
</dbReference>
<dbReference type="Proteomes" id="UP000502179">
    <property type="component" value="Chromosome"/>
</dbReference>
<dbReference type="SUPFAM" id="SSF111321">
    <property type="entry name" value="AF1104-like"/>
    <property type="match status" value="1"/>
</dbReference>
<sequence length="279" mass="30908">MRSQIICRDCLAGLIKKAIAVARTSAERKREAEKRALSYLETHFRLEDPPPRMAEQLLEIIKEVTKDHDPFREVKREEIRWGKRLALEVAGQYSGGTSDLLALAALGNAIDFFRNLGEVKRRLRAGLSFALDDRHLAERVLEKAGSILYLADNAGEIFFDLPLMKHLQAGGKRVILAVKAAPVQNDLCLADLGDIGPLPVEVIPSGAFVGLDLDRATQEFKNTLKEVDFIVAKGMGHFETMDTLSLAVPILFILEAKCHPVAKALGVPLASHVCYLREF</sequence>
<keyword evidence="2" id="KW-1185">Reference proteome</keyword>
<dbReference type="KEGG" id="tav:G4V39_00725"/>
<evidence type="ECO:0000313" key="1">
    <source>
        <dbReference type="EMBL" id="QIJ70882.1"/>
    </source>
</evidence>
<name>A0A6G7PTA4_9BACT</name>
<dbReference type="InterPro" id="IPR036075">
    <property type="entry name" value="ARMT-1-like_metal-bd_sf"/>
</dbReference>
<organism evidence="1 2">
    <name type="scientific">Thermosulfuriphilus ammonigenes</name>
    <dbReference type="NCBI Taxonomy" id="1936021"/>
    <lineage>
        <taxon>Bacteria</taxon>
        <taxon>Pseudomonadati</taxon>
        <taxon>Thermodesulfobacteriota</taxon>
        <taxon>Thermodesulfobacteria</taxon>
        <taxon>Thermodesulfobacteriales</taxon>
        <taxon>Thermodesulfobacteriaceae</taxon>
        <taxon>Thermosulfuriphilus</taxon>
    </lineage>
</organism>
<accession>A0A6G7PTA4</accession>
<dbReference type="InterPro" id="IPR014444">
    <property type="entry name" value="PH1575-like"/>
</dbReference>
<proteinExistence type="predicted"/>
<dbReference type="Pfam" id="PF01937">
    <property type="entry name" value="ARMT1-like_dom"/>
    <property type="match status" value="1"/>
</dbReference>
<evidence type="ECO:0000313" key="2">
    <source>
        <dbReference type="Proteomes" id="UP000502179"/>
    </source>
</evidence>
<dbReference type="PIRSF" id="PIRSF006593">
    <property type="entry name" value="UCP006593"/>
    <property type="match status" value="1"/>
</dbReference>
<dbReference type="InterPro" id="IPR002791">
    <property type="entry name" value="ARMT1-like_metal-bd"/>
</dbReference>
<dbReference type="RefSeq" id="WP_166031105.1">
    <property type="nucleotide sequence ID" value="NZ_CP048877.1"/>
</dbReference>
<reference evidence="1 2" key="1">
    <citation type="submission" date="2020-02" db="EMBL/GenBank/DDBJ databases">
        <title>Genome analysis of Thermosulfuriphilus ammonigenes ST65T, an anaerobic thermophilic chemolithoautotrophic bacterium isolated from a deep-sea hydrothermal vent.</title>
        <authorList>
            <person name="Slobodkina G."/>
            <person name="Allioux M."/>
            <person name="Merkel A."/>
            <person name="Alain K."/>
            <person name="Jebbar M."/>
            <person name="Slobodkin A."/>
        </authorList>
    </citation>
    <scope>NUCLEOTIDE SEQUENCE [LARGE SCALE GENOMIC DNA]</scope>
    <source>
        <strain evidence="1 2">ST65</strain>
    </source>
</reference>
<dbReference type="EMBL" id="CP048877">
    <property type="protein sequence ID" value="QIJ70882.1"/>
    <property type="molecule type" value="Genomic_DNA"/>
</dbReference>
<dbReference type="AlphaFoldDB" id="A0A6G7PTA4"/>
<protein>
    <submittedName>
        <fullName evidence="1">DUF89 family protein</fullName>
    </submittedName>
</protein>